<dbReference type="InterPro" id="IPR009242">
    <property type="entry name" value="DUF896"/>
</dbReference>
<dbReference type="PANTHER" id="PTHR37300">
    <property type="entry name" value="UPF0291 PROTEIN CBO2609/CLC_2481"/>
    <property type="match status" value="1"/>
</dbReference>
<gene>
    <name evidence="2" type="ORF">CLTHE_05330</name>
</gene>
<dbReference type="RefSeq" id="WP_002597047.1">
    <property type="nucleotide sequence ID" value="NZ_LTAY01000022.1"/>
</dbReference>
<evidence type="ECO:0000313" key="3">
    <source>
        <dbReference type="Proteomes" id="UP000191448"/>
    </source>
</evidence>
<dbReference type="PANTHER" id="PTHR37300:SF1">
    <property type="entry name" value="UPF0291 PROTEIN YNZC"/>
    <property type="match status" value="1"/>
</dbReference>
<dbReference type="Pfam" id="PF05979">
    <property type="entry name" value="DUF896"/>
    <property type="match status" value="1"/>
</dbReference>
<dbReference type="EMBL" id="LTAY01000022">
    <property type="protein sequence ID" value="OPX49559.1"/>
    <property type="molecule type" value="Genomic_DNA"/>
</dbReference>
<dbReference type="Gene3D" id="1.10.287.540">
    <property type="entry name" value="Helix hairpin bin"/>
    <property type="match status" value="1"/>
</dbReference>
<dbReference type="SUPFAM" id="SSF158221">
    <property type="entry name" value="YnzC-like"/>
    <property type="match status" value="1"/>
</dbReference>
<comment type="caution">
    <text evidence="2">The sequence shown here is derived from an EMBL/GenBank/DDBJ whole genome shotgun (WGS) entry which is preliminary data.</text>
</comment>
<evidence type="ECO:0000313" key="2">
    <source>
        <dbReference type="EMBL" id="OPX49559.1"/>
    </source>
</evidence>
<evidence type="ECO:0000256" key="1">
    <source>
        <dbReference type="ARBA" id="ARBA00022490"/>
    </source>
</evidence>
<keyword evidence="1" id="KW-0963">Cytoplasm</keyword>
<dbReference type="Proteomes" id="UP000191448">
    <property type="component" value="Unassembled WGS sequence"/>
</dbReference>
<reference evidence="2 3" key="1">
    <citation type="submission" date="2016-02" db="EMBL/GenBank/DDBJ databases">
        <title>Genome sequence of Clostridium thermobutyricum DSM 4928.</title>
        <authorList>
            <person name="Poehlein A."/>
            <person name="Daniel R."/>
        </authorList>
    </citation>
    <scope>NUCLEOTIDE SEQUENCE [LARGE SCALE GENOMIC DNA]</scope>
    <source>
        <strain evidence="2 3">DSM 4928</strain>
    </source>
</reference>
<sequence>MKDIKIEDIKNLSIDEVTIKINELYKKSKEEGLSEEEKELQGELRKRYIDAVKGNLRAQLSGIEYKKK</sequence>
<dbReference type="AlphaFoldDB" id="A0A1V4SZ43"/>
<organism evidence="2 3">
    <name type="scientific">Clostridium thermobutyricum DSM 4928</name>
    <dbReference type="NCBI Taxonomy" id="1121339"/>
    <lineage>
        <taxon>Bacteria</taxon>
        <taxon>Bacillati</taxon>
        <taxon>Bacillota</taxon>
        <taxon>Clostridia</taxon>
        <taxon>Eubacteriales</taxon>
        <taxon>Clostridiaceae</taxon>
        <taxon>Clostridium</taxon>
    </lineage>
</organism>
<proteinExistence type="predicted"/>
<accession>A0A1V4SZ43</accession>
<protein>
    <submittedName>
        <fullName evidence="2">Uncharacterized protein</fullName>
    </submittedName>
</protein>
<name>A0A1V4SZ43_9CLOT</name>